<sequence length="197" mass="21047">MKRHAPATARNSAPLADVLARELPQTGLVLEIASGSGEHAVFMARRFPALEWQPSDVDTDALASIDAWSQEAGAGNIRQAIAIDATVPEWPVQHADAVVCVNMIHISPYAATEGLFAGAGKLLSKGQSLILYGPFIETGVGTAPSNLAFDADLKARNAAWGLREVEALDELAQLNGLVRTARHEMPANNLTLVYRKQ</sequence>
<reference evidence="1 2" key="1">
    <citation type="submission" date="2019-12" db="EMBL/GenBank/DDBJ databases">
        <title>Genomic-based taxomic classification of the family Erythrobacteraceae.</title>
        <authorList>
            <person name="Xu L."/>
        </authorList>
    </citation>
    <scope>NUCLEOTIDE SEQUENCE [LARGE SCALE GENOMIC DNA]</scope>
    <source>
        <strain evidence="1 2">DSM 16225</strain>
    </source>
</reference>
<proteinExistence type="predicted"/>
<dbReference type="Pfam" id="PF06080">
    <property type="entry name" value="DUF938"/>
    <property type="match status" value="1"/>
</dbReference>
<dbReference type="Proteomes" id="UP000444185">
    <property type="component" value="Unassembled WGS sequence"/>
</dbReference>
<dbReference type="InterPro" id="IPR029063">
    <property type="entry name" value="SAM-dependent_MTases_sf"/>
</dbReference>
<dbReference type="PANTHER" id="PTHR20974:SF0">
    <property type="entry name" value="UPF0585 PROTEIN CG18661"/>
    <property type="match status" value="1"/>
</dbReference>
<protein>
    <submittedName>
        <fullName evidence="1">DUF938 domain-containing protein</fullName>
    </submittedName>
</protein>
<dbReference type="OrthoDB" id="5525831at2"/>
<organism evidence="1 2">
    <name type="scientific">Qipengyuania gaetbuli</name>
    <dbReference type="NCBI Taxonomy" id="266952"/>
    <lineage>
        <taxon>Bacteria</taxon>
        <taxon>Pseudomonadati</taxon>
        <taxon>Pseudomonadota</taxon>
        <taxon>Alphaproteobacteria</taxon>
        <taxon>Sphingomonadales</taxon>
        <taxon>Erythrobacteraceae</taxon>
        <taxon>Qipengyuania</taxon>
    </lineage>
</organism>
<dbReference type="SUPFAM" id="SSF53335">
    <property type="entry name" value="S-adenosyl-L-methionine-dependent methyltransferases"/>
    <property type="match status" value="1"/>
</dbReference>
<gene>
    <name evidence="1" type="ORF">GRI42_07720</name>
</gene>
<name>A0A844XYU2_9SPHN</name>
<dbReference type="AlphaFoldDB" id="A0A844XYU2"/>
<dbReference type="EMBL" id="WTYF01000004">
    <property type="protein sequence ID" value="MXO51190.1"/>
    <property type="molecule type" value="Genomic_DNA"/>
</dbReference>
<dbReference type="InterPro" id="IPR010342">
    <property type="entry name" value="DUF938"/>
</dbReference>
<evidence type="ECO:0000313" key="1">
    <source>
        <dbReference type="EMBL" id="MXO51190.1"/>
    </source>
</evidence>
<dbReference type="Gene3D" id="3.40.50.150">
    <property type="entry name" value="Vaccinia Virus protein VP39"/>
    <property type="match status" value="1"/>
</dbReference>
<comment type="caution">
    <text evidence="1">The sequence shown here is derived from an EMBL/GenBank/DDBJ whole genome shotgun (WGS) entry which is preliminary data.</text>
</comment>
<accession>A0A844XYU2</accession>
<evidence type="ECO:0000313" key="2">
    <source>
        <dbReference type="Proteomes" id="UP000444185"/>
    </source>
</evidence>
<keyword evidence="2" id="KW-1185">Reference proteome</keyword>
<dbReference type="PANTHER" id="PTHR20974">
    <property type="entry name" value="UPF0585 PROTEIN CG18661"/>
    <property type="match status" value="1"/>
</dbReference>